<dbReference type="OrthoDB" id="237364at2"/>
<organism evidence="1 2">
    <name type="scientific">Croceibacterium salegens</name>
    <dbReference type="NCBI Taxonomy" id="1737568"/>
    <lineage>
        <taxon>Bacteria</taxon>
        <taxon>Pseudomonadati</taxon>
        <taxon>Pseudomonadota</taxon>
        <taxon>Alphaproteobacteria</taxon>
        <taxon>Sphingomonadales</taxon>
        <taxon>Erythrobacteraceae</taxon>
        <taxon>Croceibacterium</taxon>
    </lineage>
</organism>
<gene>
    <name evidence="1" type="ORF">GRI89_02805</name>
</gene>
<dbReference type="InterPro" id="IPR017601">
    <property type="entry name" value="DGQHR-contain_dom"/>
</dbReference>
<evidence type="ECO:0000313" key="1">
    <source>
        <dbReference type="EMBL" id="MXO58477.1"/>
    </source>
</evidence>
<dbReference type="Proteomes" id="UP000433652">
    <property type="component" value="Unassembled WGS sequence"/>
</dbReference>
<dbReference type="CDD" id="cd16413">
    <property type="entry name" value="DGQHR_domain"/>
    <property type="match status" value="1"/>
</dbReference>
<dbReference type="EMBL" id="WTYM01000026">
    <property type="protein sequence ID" value="MXO58477.1"/>
    <property type="molecule type" value="Genomic_DNA"/>
</dbReference>
<proteinExistence type="predicted"/>
<dbReference type="NCBIfam" id="TIGR03187">
    <property type="entry name" value="DGQHR"/>
    <property type="match status" value="1"/>
</dbReference>
<dbReference type="AlphaFoldDB" id="A0A6I4STV0"/>
<dbReference type="InterPro" id="IPR017642">
    <property type="entry name" value="DNA_S_mod_DndB"/>
</dbReference>
<dbReference type="RefSeq" id="WP_159791989.1">
    <property type="nucleotide sequence ID" value="NZ_WTYM01000026.1"/>
</dbReference>
<dbReference type="Pfam" id="PF14072">
    <property type="entry name" value="DndB"/>
    <property type="match status" value="1"/>
</dbReference>
<reference evidence="1 2" key="1">
    <citation type="submission" date="2019-12" db="EMBL/GenBank/DDBJ databases">
        <title>Genomic-based taxomic classification of the family Erythrobacteraceae.</title>
        <authorList>
            <person name="Xu L."/>
        </authorList>
    </citation>
    <scope>NUCLEOTIDE SEQUENCE [LARGE SCALE GENOMIC DNA]</scope>
    <source>
        <strain evidence="1 2">MCCC 1K01500</strain>
    </source>
</reference>
<accession>A0A6I4STV0</accession>
<evidence type="ECO:0000313" key="2">
    <source>
        <dbReference type="Proteomes" id="UP000433652"/>
    </source>
</evidence>
<name>A0A6I4STV0_9SPHN</name>
<keyword evidence="2" id="KW-1185">Reference proteome</keyword>
<sequence>MRIEVVLNVVRARQPLGDLYIGTLPSRVLWELAEYDMREIRNCEDGIYLATGVQRELSEKRVQEIATYVTTIDATFPTAVVLAISASCVTLKECDDGCLKMILQSEQVSNPDGLFSYERVARVIDGQHRIEGLKRANVEDFDVNVAILVDADIEDQARVFATVNLAQTKVSKSLVYDLFSYSTSNSPERIAHSVCLSLDQTDGSPFHERIKRLGTATPGRYAPEPLSQATVVEGLLSHMVANKKQLIADRDWARRGRSFQPISDDEARKLVLRRFFLEGRDVDLAELIWNYFEAVQKRWPEAWAVKGTGQILPRTNGFRALIRFFRDAYNFVAVPGEVVSSDTFSSIFQRSQLKWDDFNTERYPPGTSGETRLYRDLVETIE</sequence>
<protein>
    <submittedName>
        <fullName evidence="1">DGQHR domain-containing protein</fullName>
    </submittedName>
</protein>
<comment type="caution">
    <text evidence="1">The sequence shown here is derived from an EMBL/GenBank/DDBJ whole genome shotgun (WGS) entry which is preliminary data.</text>
</comment>